<feature type="compositionally biased region" description="Basic and acidic residues" evidence="1">
    <location>
        <begin position="146"/>
        <end position="165"/>
    </location>
</feature>
<comment type="caution">
    <text evidence="2">The sequence shown here is derived from an EMBL/GenBank/DDBJ whole genome shotgun (WGS) entry which is preliminary data.</text>
</comment>
<dbReference type="AlphaFoldDB" id="A0A1Q9EJ98"/>
<sequence>MQGARLGSGDAFGLLVAGHAFRQIEPVVGVPFRRLFPPGLGDGMGRAFDLHVPRTSLHLSRTPVWGKARKTALLERAAASERGATAGMPGAALEAQPVQAAASRVRRTAKQVRTLFRRLCQAAPRRDVSTWTPHPRPARWRGRSPRPTDRYYSDVARCREREHHGPIRPTRRRSGPQRQPTSDNRTNAAVATWRIARPPSGHGCRRLMTLTGAPQRKIEHRRQPSPPYPMPRAAFIGRTAGFHGPRWLSHSGMASSTFGVLRGFDESCERRRRGRAALHESSYAGSVDHRACFLLYTCGQVSFPVPAISARLLRLFIGGDFNGDPLVDGLNVLAFDKMAGQRWALEVRNMGMDENRTKQLIQWAKSIPGEFSRRLKFLRGYRHVLKRRAAGWYWSAPSARRREPLLHKTNFDDREPADVVPGCSRH</sequence>
<feature type="compositionally biased region" description="Polar residues" evidence="1">
    <location>
        <begin position="176"/>
        <end position="187"/>
    </location>
</feature>
<dbReference type="OrthoDB" id="415240at2759"/>
<organism evidence="2 3">
    <name type="scientific">Symbiodinium microadriaticum</name>
    <name type="common">Dinoflagellate</name>
    <name type="synonym">Zooxanthella microadriatica</name>
    <dbReference type="NCBI Taxonomy" id="2951"/>
    <lineage>
        <taxon>Eukaryota</taxon>
        <taxon>Sar</taxon>
        <taxon>Alveolata</taxon>
        <taxon>Dinophyceae</taxon>
        <taxon>Suessiales</taxon>
        <taxon>Symbiodiniaceae</taxon>
        <taxon>Symbiodinium</taxon>
    </lineage>
</organism>
<evidence type="ECO:0000313" key="2">
    <source>
        <dbReference type="EMBL" id="OLQ07524.1"/>
    </source>
</evidence>
<proteinExistence type="predicted"/>
<accession>A0A1Q9EJ98</accession>
<protein>
    <submittedName>
        <fullName evidence="2">Uncharacterized protein</fullName>
    </submittedName>
</protein>
<name>A0A1Q9EJ98_SYMMI</name>
<evidence type="ECO:0000256" key="1">
    <source>
        <dbReference type="SAM" id="MobiDB-lite"/>
    </source>
</evidence>
<keyword evidence="3" id="KW-1185">Reference proteome</keyword>
<feature type="region of interest" description="Disordered" evidence="1">
    <location>
        <begin position="125"/>
        <end position="187"/>
    </location>
</feature>
<evidence type="ECO:0000313" key="3">
    <source>
        <dbReference type="Proteomes" id="UP000186817"/>
    </source>
</evidence>
<dbReference type="Proteomes" id="UP000186817">
    <property type="component" value="Unassembled WGS sequence"/>
</dbReference>
<dbReference type="EMBL" id="LSRX01000136">
    <property type="protein sequence ID" value="OLQ07524.1"/>
    <property type="molecule type" value="Genomic_DNA"/>
</dbReference>
<gene>
    <name evidence="2" type="ORF">AK812_SmicGene9057</name>
</gene>
<reference evidence="2 3" key="1">
    <citation type="submission" date="2016-02" db="EMBL/GenBank/DDBJ databases">
        <title>Genome analysis of coral dinoflagellate symbionts highlights evolutionary adaptations to a symbiotic lifestyle.</title>
        <authorList>
            <person name="Aranda M."/>
            <person name="Li Y."/>
            <person name="Liew Y.J."/>
            <person name="Baumgarten S."/>
            <person name="Simakov O."/>
            <person name="Wilson M."/>
            <person name="Piel J."/>
            <person name="Ashoor H."/>
            <person name="Bougouffa S."/>
            <person name="Bajic V.B."/>
            <person name="Ryu T."/>
            <person name="Ravasi T."/>
            <person name="Bayer T."/>
            <person name="Micklem G."/>
            <person name="Kim H."/>
            <person name="Bhak J."/>
            <person name="Lajeunesse T.C."/>
            <person name="Voolstra C.R."/>
        </authorList>
    </citation>
    <scope>NUCLEOTIDE SEQUENCE [LARGE SCALE GENOMIC DNA]</scope>
    <source>
        <strain evidence="2 3">CCMP2467</strain>
    </source>
</reference>